<dbReference type="EMBL" id="JBFAKC010000004">
    <property type="protein sequence ID" value="MEV0708288.1"/>
    <property type="molecule type" value="Genomic_DNA"/>
</dbReference>
<dbReference type="Gene3D" id="3.20.80.10">
    <property type="entry name" value="Regulatory factor, effector binding domain"/>
    <property type="match status" value="1"/>
</dbReference>
<dbReference type="InterPro" id="IPR035923">
    <property type="entry name" value="TT1751-like_sf"/>
</dbReference>
<evidence type="ECO:0000313" key="3">
    <source>
        <dbReference type="Proteomes" id="UP001551695"/>
    </source>
</evidence>
<dbReference type="InterPro" id="IPR011256">
    <property type="entry name" value="Reg_factor_effector_dom_sf"/>
</dbReference>
<accession>A0ABV3FSI3</accession>
<dbReference type="SUPFAM" id="SSF103247">
    <property type="entry name" value="TT1751-like"/>
    <property type="match status" value="1"/>
</dbReference>
<dbReference type="RefSeq" id="WP_357782835.1">
    <property type="nucleotide sequence ID" value="NZ_JBFAKC010000004.1"/>
</dbReference>
<comment type="caution">
    <text evidence="2">The sequence shown here is derived from an EMBL/GenBank/DDBJ whole genome shotgun (WGS) entry which is preliminary data.</text>
</comment>
<dbReference type="InterPro" id="IPR029442">
    <property type="entry name" value="GyrI-like"/>
</dbReference>
<dbReference type="Proteomes" id="UP001551695">
    <property type="component" value="Unassembled WGS sequence"/>
</dbReference>
<evidence type="ECO:0000313" key="2">
    <source>
        <dbReference type="EMBL" id="MEV0708288.1"/>
    </source>
</evidence>
<name>A0ABV3FSI3_9NOCA</name>
<dbReference type="Gene3D" id="3.30.310.70">
    <property type="entry name" value="TT1751-like domain"/>
    <property type="match status" value="1"/>
</dbReference>
<protein>
    <submittedName>
        <fullName evidence="2">GyrI-like domain-containing protein</fullName>
    </submittedName>
</protein>
<reference evidence="2 3" key="1">
    <citation type="submission" date="2024-06" db="EMBL/GenBank/DDBJ databases">
        <title>The Natural Products Discovery Center: Release of the First 8490 Sequenced Strains for Exploring Actinobacteria Biosynthetic Diversity.</title>
        <authorList>
            <person name="Kalkreuter E."/>
            <person name="Kautsar S.A."/>
            <person name="Yang D."/>
            <person name="Bader C.D."/>
            <person name="Teijaro C.N."/>
            <person name="Fluegel L."/>
            <person name="Davis C.M."/>
            <person name="Simpson J.R."/>
            <person name="Lauterbach L."/>
            <person name="Steele A.D."/>
            <person name="Gui C."/>
            <person name="Meng S."/>
            <person name="Li G."/>
            <person name="Viehrig K."/>
            <person name="Ye F."/>
            <person name="Su P."/>
            <person name="Kiefer A.F."/>
            <person name="Nichols A."/>
            <person name="Cepeda A.J."/>
            <person name="Yan W."/>
            <person name="Fan B."/>
            <person name="Jiang Y."/>
            <person name="Adhikari A."/>
            <person name="Zheng C.-J."/>
            <person name="Schuster L."/>
            <person name="Cowan T.M."/>
            <person name="Smanski M.J."/>
            <person name="Chevrette M.G."/>
            <person name="De Carvalho L.P.S."/>
            <person name="Shen B."/>
        </authorList>
    </citation>
    <scope>NUCLEOTIDE SEQUENCE [LARGE SCALE GENOMIC DNA]</scope>
    <source>
        <strain evidence="2 3">NPDC050403</strain>
    </source>
</reference>
<dbReference type="InterPro" id="IPR005180">
    <property type="entry name" value="DUF302"/>
</dbReference>
<feature type="domain" description="AraC effector-binding" evidence="1">
    <location>
        <begin position="1"/>
        <end position="137"/>
    </location>
</feature>
<organism evidence="2 3">
    <name type="scientific">Nocardia aurea</name>
    <dbReference type="NCBI Taxonomy" id="2144174"/>
    <lineage>
        <taxon>Bacteria</taxon>
        <taxon>Bacillati</taxon>
        <taxon>Actinomycetota</taxon>
        <taxon>Actinomycetes</taxon>
        <taxon>Mycobacteriales</taxon>
        <taxon>Nocardiaceae</taxon>
        <taxon>Nocardia</taxon>
    </lineage>
</organism>
<dbReference type="CDD" id="cd14797">
    <property type="entry name" value="DUF302"/>
    <property type="match status" value="1"/>
</dbReference>
<keyword evidence="3" id="KW-1185">Reference proteome</keyword>
<sequence>MVRAERAGDDIGAGMRELYELAHRTGLVPAGPPSTTYHGEFGPGHTTEADFGLPVTAGLVDGTIEQVTVRRTGPVRFAYTTHYGGYEHIGTAYQDLYEWLDTSQLHACGPPTEIYLVAPDDAVRPKDLVTEIRVPVVTTPDLAIRLSSALPSAVAWVRNTLGRNGFTVPTEIDVGATLQALSEVPMQDYRILGVYNAELAHRALELDLGAGLMLLFNIVLRADGHTTIIEVVDPLRLMDSENQAALAAIALEARSRLVSVLEDVAESSRHPDRDPCT</sequence>
<dbReference type="SMART" id="SM00871">
    <property type="entry name" value="AraC_E_bind"/>
    <property type="match status" value="1"/>
</dbReference>
<evidence type="ECO:0000259" key="1">
    <source>
        <dbReference type="SMART" id="SM00871"/>
    </source>
</evidence>
<dbReference type="InterPro" id="IPR010499">
    <property type="entry name" value="AraC_E-bd"/>
</dbReference>
<proteinExistence type="predicted"/>
<gene>
    <name evidence="2" type="ORF">AB0I48_12035</name>
</gene>
<dbReference type="Pfam" id="PF03625">
    <property type="entry name" value="DUF302"/>
    <property type="match status" value="1"/>
</dbReference>
<dbReference type="Pfam" id="PF06445">
    <property type="entry name" value="GyrI-like"/>
    <property type="match status" value="1"/>
</dbReference>
<dbReference type="SUPFAM" id="SSF55136">
    <property type="entry name" value="Probable bacterial effector-binding domain"/>
    <property type="match status" value="1"/>
</dbReference>